<feature type="active site" description="Proton acceptor; for dehydratase activity" evidence="4">
    <location>
        <position position="929"/>
    </location>
</feature>
<feature type="transmembrane region" description="Helical" evidence="5">
    <location>
        <begin position="1598"/>
        <end position="1613"/>
    </location>
</feature>
<dbReference type="GO" id="GO:0006633">
    <property type="term" value="P:fatty acid biosynthetic process"/>
    <property type="evidence" value="ECO:0007669"/>
    <property type="project" value="InterPro"/>
</dbReference>
<dbReference type="Gene3D" id="3.40.50.1820">
    <property type="entry name" value="alpha/beta hydrolase"/>
    <property type="match status" value="1"/>
</dbReference>
<dbReference type="InterPro" id="IPR020841">
    <property type="entry name" value="PKS_Beta-ketoAc_synthase_dom"/>
</dbReference>
<accession>A0A6P7FFP5</accession>
<dbReference type="GO" id="GO:0004315">
    <property type="term" value="F:3-oxoacyl-[acyl-carrier-protein] synthase activity"/>
    <property type="evidence" value="ECO:0007669"/>
    <property type="project" value="InterPro"/>
</dbReference>
<dbReference type="InterPro" id="IPR050091">
    <property type="entry name" value="PKS_NRPS_Biosynth_Enz"/>
</dbReference>
<dbReference type="SUPFAM" id="SSF51735">
    <property type="entry name" value="NAD(P)-binding Rossmann-fold domains"/>
    <property type="match status" value="2"/>
</dbReference>
<name>A0A6P7FFP5_DIAVI</name>
<dbReference type="InterPro" id="IPR009081">
    <property type="entry name" value="PP-bd_ACP"/>
</dbReference>
<dbReference type="SUPFAM" id="SSF50129">
    <property type="entry name" value="GroES-like"/>
    <property type="match status" value="1"/>
</dbReference>
<dbReference type="PROSITE" id="PS52004">
    <property type="entry name" value="KS3_2"/>
    <property type="match status" value="1"/>
</dbReference>
<protein>
    <submittedName>
        <fullName evidence="9">Fatty acid synthase-like</fullName>
    </submittedName>
</protein>
<feature type="region of interest" description="N-terminal hotdog fold" evidence="4">
    <location>
        <begin position="896"/>
        <end position="1017"/>
    </location>
</feature>
<dbReference type="CDD" id="cd05195">
    <property type="entry name" value="enoyl_red"/>
    <property type="match status" value="1"/>
</dbReference>
<dbReference type="RefSeq" id="XP_028134869.1">
    <property type="nucleotide sequence ID" value="XM_028279068.1"/>
</dbReference>
<dbReference type="GO" id="GO:0016491">
    <property type="term" value="F:oxidoreductase activity"/>
    <property type="evidence" value="ECO:0007669"/>
    <property type="project" value="InterPro"/>
</dbReference>
<evidence type="ECO:0000256" key="2">
    <source>
        <dbReference type="ARBA" id="ARBA00022553"/>
    </source>
</evidence>
<gene>
    <name evidence="9" type="primary">LOC114329820</name>
</gene>
<keyword evidence="5" id="KW-0812">Transmembrane</keyword>
<feature type="region of interest" description="C-terminal hotdog fold" evidence="4">
    <location>
        <begin position="1028"/>
        <end position="1157"/>
    </location>
</feature>
<keyword evidence="5" id="KW-0472">Membrane</keyword>
<dbReference type="Pfam" id="PF13602">
    <property type="entry name" value="ADH_zinc_N_2"/>
    <property type="match status" value="1"/>
</dbReference>
<dbReference type="Gene3D" id="3.10.129.110">
    <property type="entry name" value="Polyketide synthase dehydratase"/>
    <property type="match status" value="1"/>
</dbReference>
<dbReference type="PANTHER" id="PTHR43775:SF23">
    <property type="entry name" value="FATTY ACID SYNTHASE 3"/>
    <property type="match status" value="1"/>
</dbReference>
<dbReference type="PROSITE" id="PS00606">
    <property type="entry name" value="KS3_1"/>
    <property type="match status" value="2"/>
</dbReference>
<dbReference type="Pfam" id="PF00550">
    <property type="entry name" value="PP-binding"/>
    <property type="match status" value="1"/>
</dbReference>
<dbReference type="CDD" id="cd08954">
    <property type="entry name" value="KR_1_FAS_SDR_x"/>
    <property type="match status" value="1"/>
</dbReference>
<feature type="active site" description="Proton donor; for dehydratase activity" evidence="4">
    <location>
        <position position="1077"/>
    </location>
</feature>
<evidence type="ECO:0000256" key="3">
    <source>
        <dbReference type="ARBA" id="ARBA00022679"/>
    </source>
</evidence>
<dbReference type="Pfam" id="PF02801">
    <property type="entry name" value="Ketoacyl-synt_C"/>
    <property type="match status" value="1"/>
</dbReference>
<dbReference type="GO" id="GO:0004312">
    <property type="term" value="F:fatty acid synthase activity"/>
    <property type="evidence" value="ECO:0007669"/>
    <property type="project" value="TreeGrafter"/>
</dbReference>
<organism evidence="9">
    <name type="scientific">Diabrotica virgifera virgifera</name>
    <name type="common">western corn rootworm</name>
    <dbReference type="NCBI Taxonomy" id="50390"/>
    <lineage>
        <taxon>Eukaryota</taxon>
        <taxon>Metazoa</taxon>
        <taxon>Ecdysozoa</taxon>
        <taxon>Arthropoda</taxon>
        <taxon>Hexapoda</taxon>
        <taxon>Insecta</taxon>
        <taxon>Pterygota</taxon>
        <taxon>Neoptera</taxon>
        <taxon>Endopterygota</taxon>
        <taxon>Coleoptera</taxon>
        <taxon>Polyphaga</taxon>
        <taxon>Cucujiformia</taxon>
        <taxon>Chrysomeloidea</taxon>
        <taxon>Chrysomelidae</taxon>
        <taxon>Galerucinae</taxon>
        <taxon>Diabroticina</taxon>
        <taxon>Diabroticites</taxon>
        <taxon>Diabrotica</taxon>
    </lineage>
</organism>
<dbReference type="InterPro" id="IPR014030">
    <property type="entry name" value="Ketoacyl_synth_N"/>
</dbReference>
<dbReference type="Gene3D" id="3.90.180.10">
    <property type="entry name" value="Medium-chain alcohol dehydrogenases, catalytic domain"/>
    <property type="match status" value="2"/>
</dbReference>
<dbReference type="InterPro" id="IPR020843">
    <property type="entry name" value="ER"/>
</dbReference>
<feature type="domain" description="Ketosynthase family 3 (KS3)" evidence="7">
    <location>
        <begin position="36"/>
        <end position="513"/>
    </location>
</feature>
<dbReference type="InterPro" id="IPR036291">
    <property type="entry name" value="NAD(P)-bd_dom_sf"/>
</dbReference>
<reference evidence="9" key="1">
    <citation type="submission" date="2025-08" db="UniProtKB">
        <authorList>
            <consortium name="RefSeq"/>
        </authorList>
    </citation>
    <scope>IDENTIFICATION</scope>
    <source>
        <tissue evidence="9">Whole insect</tissue>
    </source>
</reference>
<evidence type="ECO:0000256" key="5">
    <source>
        <dbReference type="SAM" id="Phobius"/>
    </source>
</evidence>
<evidence type="ECO:0000256" key="1">
    <source>
        <dbReference type="ARBA" id="ARBA00022450"/>
    </source>
</evidence>
<dbReference type="InterPro" id="IPR057326">
    <property type="entry name" value="KR_dom"/>
</dbReference>
<dbReference type="OrthoDB" id="329835at2759"/>
<dbReference type="Gene3D" id="3.40.47.10">
    <property type="match status" value="2"/>
</dbReference>
<feature type="transmembrane region" description="Helical" evidence="5">
    <location>
        <begin position="1556"/>
        <end position="1577"/>
    </location>
</feature>
<dbReference type="InParanoid" id="A0A6P7FFP5"/>
<dbReference type="InterPro" id="IPR013968">
    <property type="entry name" value="PKS_KR"/>
</dbReference>
<proteinExistence type="predicted"/>
<dbReference type="Pfam" id="PF21149">
    <property type="entry name" value="FAS_pseudo-KR"/>
    <property type="match status" value="1"/>
</dbReference>
<dbReference type="CDD" id="cd00833">
    <property type="entry name" value="PKS"/>
    <property type="match status" value="1"/>
</dbReference>
<dbReference type="InterPro" id="IPR036736">
    <property type="entry name" value="ACP-like_sf"/>
</dbReference>
<dbReference type="InterPro" id="IPR042104">
    <property type="entry name" value="PKS_dehydratase_sf"/>
</dbReference>
<dbReference type="SMART" id="SM00822">
    <property type="entry name" value="PKS_KR"/>
    <property type="match status" value="1"/>
</dbReference>
<dbReference type="InterPro" id="IPR001227">
    <property type="entry name" value="Ac_transferase_dom_sf"/>
</dbReference>
<dbReference type="PROSITE" id="PS52019">
    <property type="entry name" value="PKS_MFAS_DH"/>
    <property type="match status" value="1"/>
</dbReference>
<dbReference type="PROSITE" id="PS50883">
    <property type="entry name" value="EAL"/>
    <property type="match status" value="1"/>
</dbReference>
<keyword evidence="2" id="KW-0597">Phosphoprotein</keyword>
<dbReference type="PANTHER" id="PTHR43775">
    <property type="entry name" value="FATTY ACID SYNTHASE"/>
    <property type="match status" value="1"/>
</dbReference>
<dbReference type="Pfam" id="PF00109">
    <property type="entry name" value="ketoacyl-synt"/>
    <property type="match status" value="1"/>
</dbReference>
<sequence length="2378" mass="266138">MGVENEENLNLDQKNSTENVDYNYIQGKLFSHPPPGEEIVISGMSGTFPNSTDIYHFQYNLFNKVNMVLPNRRWDYKHPEVPLCSGTLPVINKYDAGFFGIHRQQGESQDSIGRMLLEKTVEAIFDAGMNLEDFEGTNTGVYVGTCFNETEKSILVDHIGPSPRWGFTGCIRSAVAQRISYFLKLKGPSIVADTACSSSLFALENAYRDLRSGMIDSAIVAGGNMVIHPFISLQFSSSRCIRSAVAQRISYFLKLKGPSIVADTACSSSLFALENAYRDLRSGMIDSAIVAGGNMVIHPFISLQFSRLGVLSLDGSCKVFDKTGDGYARAETVSVIILQRNKVAKRKYAEVVYVKTNCDGYKQAGITYPSGELQRQLMREVYHECGINPADLSFVEAHGTGTFVGDPEECGAIDDVLAKCRNEPLLVGSVKSNIGHSEPASGLCSVTKCLIATETGLIPPNIHFTTPREEILGIVEGRMVVVTEKRPFKDNRGLIGVNNFGFGGGNCHVLLRANHKEKINGGLPKDDIPRVICVSGRTSEGLLTIFDEIKSQTLDAEYVRLLHDVFRKQITNHLYRGYSIVAKSGEICRFVEYFLGNKTPLYFAFGEVNEWYEFGKCLKVIPAFAATLERAHKILLPKGININDALEAHESDSPKNQILGSILVQLGVIDMFKMLEIKPTNYFGYSFGELLAAYFDGILTFKQTVECASTINDVVEKLNAVCNGKETIMANNITNNHATVSVSSLLDNFRAKFKSVEFSSIKKELASNLSNILQNHSNIASKKDLEKFGSADYFIRALMNGTSNKLDYIEKNSVVLRFGAIPSLDVSIDNVKVIPLVSEHEDNYLTEFLKILGNLYVNGYDLQLAKFYPEVSFPVSKGTRLISPFIKWEHTRDWFIPSYNLEMSKKCQLGPRSVTVTLTDHQWTFIQGHVIDGRNLFPATGYLFLIWETLSIIEDVPFTVKHIMFEDVKFSRATNIPKAGAVKFIIFLNISSGRFEIVEGGSTIVSGKVTTIEDHTSYNGVDTIDKHKDCLTRKDVYKELRLRGYNYSGEFQNIQAFNPSDKSGLIKWTDNWIAFLDNMLQLKIVTTDTRLLYVPTYISKLTIPSKSVLEWVNRGYLQKQVEPILPVYINEETSEIKCGNIVIQGLIASSIARRKDLGIPVLEYHTFVPNITELEPEESIRVNLQIICENALARKSKVIELIDEYAAQESILIPLLQNAFGDQPLLQALVKVLAKTRPEYVPEEIEVEDKELATETDCQIIIGFKLTERKEVLKTAAKCLKDHGFLISREDINFDSSMSDVEDFTVFTVHKTPLETLVLLKKNFKTKELIAVEVDRSDDLSWIEELKETVKSKKSDNVLVYAQSKPLSGIMGFFNCLKREPETNYMRSLFMFDSDQPFDKDSAFYKSQLSKQMAVNIWKDNQWGTYRHLVLKNLDNVESEHCYANITVRGDLSSLRWIESTYKYDMVLPTEKSLVYIHYASLNFRDVMTASGRINADVITQDRIEQECVQGFEFSGYTAEGKRVMGLVTHGALATLMLADDYLLFEVPDNMSLQDAASMTCVYSTVIYGLVTVSTVVHKHDRSNKNSYRYCIRVHAKINYFIISFFILAHQIGNSRDISFETMVKKYTGGRGVDVVLNSLAEEKLQASIRCLAPGGSFVEIGKFDLANNNEINLLLMQKECSFHGVMLDQIFTETPKTKKEVARFFEENVGEGKFIVPLPITCFRYDQLEEAFRHMATGKHMGKVMIKVRDVEQPPQPVPEKFRGIPKYFCYPNKTYIIVGGLGGFGLELADWLVLRGAKNIVLVSRKGVTTGYQSLRIRLWESYGTIVHISQDDVCTEEGCRKLLQTANLLGDVHSIFNLGVVLADAIFENQTIETFKTSFGPKAVATQHLDKLSRVMCPKLEDFVVFSSVSCGRGNAGQTNYGMSNSIMERICELRKKEGYPALAIQWGAIGDVGLVAELQESHVQLEIGGTLQQKISNCLNVLNTLLRQKQATVVSSMVVAEKRGGVGSNSVVDTVINILGLTDAKLISHHATLPELGMDSMTGVEIKQTLEREFEIFLAPKDMKTMTLHKLKEIQDHKVMSLESEQLTDLAVIFTHVGEETDVKKVELPLPSKAKEGETDDTILLFPGIEGLGNRFTNLASRLTAHAISYQYWDSVDYPNVQVLAEYLLPKVEDRIKETGKFKILAYSFGSAIALEVVHLLENKGYIGEIVVVDGGPSFVKKLTQPFSSLSEAEFETSIICHLMSFNLSSDIISKHQEKIVKCSTWNERLEIGEEILKQNDLSEGSIAFKRYLANGFFNHAKLAMNYEQSFKTIKSKITLIAPEEPLSKEIDADCGLSSIASSEVGIIKAKGNHVTVLENEEIGDIVNSIFNKN</sequence>
<dbReference type="SUPFAM" id="SSF53474">
    <property type="entry name" value="alpha/beta-Hydrolases"/>
    <property type="match status" value="1"/>
</dbReference>
<dbReference type="SUPFAM" id="SSF53901">
    <property type="entry name" value="Thiolase-like"/>
    <property type="match status" value="3"/>
</dbReference>
<evidence type="ECO:0000313" key="9">
    <source>
        <dbReference type="RefSeq" id="XP_028134869.1"/>
    </source>
</evidence>
<feature type="domain" description="PKS/mFAS DH" evidence="8">
    <location>
        <begin position="896"/>
        <end position="1157"/>
    </location>
</feature>
<evidence type="ECO:0000259" key="6">
    <source>
        <dbReference type="PROSITE" id="PS50883"/>
    </source>
</evidence>
<dbReference type="SMART" id="SM00825">
    <property type="entry name" value="PKS_KS"/>
    <property type="match status" value="1"/>
</dbReference>
<feature type="domain" description="EAL" evidence="6">
    <location>
        <begin position="1"/>
        <end position="47"/>
    </location>
</feature>
<dbReference type="Pfam" id="PF08659">
    <property type="entry name" value="KR"/>
    <property type="match status" value="1"/>
</dbReference>
<dbReference type="Gene3D" id="3.40.50.720">
    <property type="entry name" value="NAD(P)-binding Rossmann-like Domain"/>
    <property type="match status" value="2"/>
</dbReference>
<dbReference type="Gene3D" id="3.30.70.3290">
    <property type="match status" value="2"/>
</dbReference>
<dbReference type="InterPro" id="IPR029058">
    <property type="entry name" value="AB_hydrolase_fold"/>
</dbReference>
<dbReference type="InterPro" id="IPR014031">
    <property type="entry name" value="Ketoacyl_synth_C"/>
</dbReference>
<dbReference type="InterPro" id="IPR016039">
    <property type="entry name" value="Thiolase-like"/>
</dbReference>
<dbReference type="InterPro" id="IPR011032">
    <property type="entry name" value="GroES-like_sf"/>
</dbReference>
<keyword evidence="1" id="KW-0596">Phosphopantetheine</keyword>
<dbReference type="Gene3D" id="1.10.1200.10">
    <property type="entry name" value="ACP-like"/>
    <property type="match status" value="1"/>
</dbReference>
<dbReference type="SUPFAM" id="SSF47336">
    <property type="entry name" value="ACP-like"/>
    <property type="match status" value="1"/>
</dbReference>
<dbReference type="InterPro" id="IPR049391">
    <property type="entry name" value="FAS_pseudo-KR"/>
</dbReference>
<dbReference type="InterPro" id="IPR016035">
    <property type="entry name" value="Acyl_Trfase/lysoPLipase"/>
</dbReference>
<dbReference type="InterPro" id="IPR049900">
    <property type="entry name" value="PKS_mFAS_DH"/>
</dbReference>
<dbReference type="InterPro" id="IPR018201">
    <property type="entry name" value="Ketoacyl_synth_AS"/>
</dbReference>
<keyword evidence="5" id="KW-1133">Transmembrane helix</keyword>
<dbReference type="InterPro" id="IPR001633">
    <property type="entry name" value="EAL_dom"/>
</dbReference>
<evidence type="ECO:0000256" key="4">
    <source>
        <dbReference type="PROSITE-ProRule" id="PRU01363"/>
    </source>
</evidence>
<dbReference type="SMART" id="SM00829">
    <property type="entry name" value="PKS_ER"/>
    <property type="match status" value="1"/>
</dbReference>
<dbReference type="Gene3D" id="3.40.366.10">
    <property type="entry name" value="Malonyl-Coenzyme A Acyl Carrier Protein, domain 2"/>
    <property type="match status" value="1"/>
</dbReference>
<keyword evidence="3" id="KW-0808">Transferase</keyword>
<evidence type="ECO:0000259" key="8">
    <source>
        <dbReference type="PROSITE" id="PS52019"/>
    </source>
</evidence>
<evidence type="ECO:0000259" key="7">
    <source>
        <dbReference type="PROSITE" id="PS52004"/>
    </source>
</evidence>
<dbReference type="SUPFAM" id="SSF52151">
    <property type="entry name" value="FabD/lysophospholipase-like"/>
    <property type="match status" value="1"/>
</dbReference>
<dbReference type="InterPro" id="IPR032821">
    <property type="entry name" value="PKS_assoc"/>
</dbReference>
<dbReference type="Pfam" id="PF16197">
    <property type="entry name" value="KAsynt_C_assoc"/>
    <property type="match status" value="1"/>
</dbReference>